<dbReference type="RefSeq" id="WP_380974224.1">
    <property type="nucleotide sequence ID" value="NZ_JBHTEF010000001.1"/>
</dbReference>
<keyword evidence="2" id="KW-1005">Bacterial flagellum biogenesis</keyword>
<evidence type="ECO:0000313" key="4">
    <source>
        <dbReference type="EMBL" id="MFC7581186.1"/>
    </source>
</evidence>
<evidence type="ECO:0000256" key="2">
    <source>
        <dbReference type="ARBA" id="ARBA00022795"/>
    </source>
</evidence>
<comment type="similarity">
    <text evidence="1">Belongs to the FlgD family.</text>
</comment>
<evidence type="ECO:0000313" key="5">
    <source>
        <dbReference type="Proteomes" id="UP001596527"/>
    </source>
</evidence>
<name>A0ABW2SNX9_9ACTO</name>
<organism evidence="4 5">
    <name type="scientific">Schaalia naturae</name>
    <dbReference type="NCBI Taxonomy" id="635203"/>
    <lineage>
        <taxon>Bacteria</taxon>
        <taxon>Bacillati</taxon>
        <taxon>Actinomycetota</taxon>
        <taxon>Actinomycetes</taxon>
        <taxon>Actinomycetales</taxon>
        <taxon>Actinomycetaceae</taxon>
        <taxon>Schaalia</taxon>
    </lineage>
</organism>
<dbReference type="InterPro" id="IPR005648">
    <property type="entry name" value="FlgD"/>
</dbReference>
<dbReference type="EMBL" id="JBHTEF010000001">
    <property type="protein sequence ID" value="MFC7581186.1"/>
    <property type="molecule type" value="Genomic_DNA"/>
</dbReference>
<gene>
    <name evidence="4" type="ORF">ACFQWG_08245</name>
</gene>
<keyword evidence="4" id="KW-0282">Flagellum</keyword>
<sequence>MTTTVTGLPADYSAAQAASAASTSASGLDKDDFLQLLVTSLQYQDPTEPMTTSELMQQSTQLSSMEQLQELTTLAGQSFSLQVQGVALDLVGTTVEYLAQNGSRATGVVSSVDFSGTAPMLVIDGTKVGLGDVATVTPASSSPTTPTPTPAEGTD</sequence>
<accession>A0ABW2SNX9</accession>
<proteinExistence type="inferred from homology"/>
<evidence type="ECO:0000256" key="1">
    <source>
        <dbReference type="ARBA" id="ARBA00010577"/>
    </source>
</evidence>
<keyword evidence="5" id="KW-1185">Reference proteome</keyword>
<dbReference type="Proteomes" id="UP001596527">
    <property type="component" value="Unassembled WGS sequence"/>
</dbReference>
<feature type="region of interest" description="Disordered" evidence="3">
    <location>
        <begin position="136"/>
        <end position="155"/>
    </location>
</feature>
<reference evidence="5" key="1">
    <citation type="journal article" date="2019" name="Int. J. Syst. Evol. Microbiol.">
        <title>The Global Catalogue of Microorganisms (GCM) 10K type strain sequencing project: providing services to taxonomists for standard genome sequencing and annotation.</title>
        <authorList>
            <consortium name="The Broad Institute Genomics Platform"/>
            <consortium name="The Broad Institute Genome Sequencing Center for Infectious Disease"/>
            <person name="Wu L."/>
            <person name="Ma J."/>
        </authorList>
    </citation>
    <scope>NUCLEOTIDE SEQUENCE [LARGE SCALE GENOMIC DNA]</scope>
    <source>
        <strain evidence="5">CCUG 56698</strain>
    </source>
</reference>
<keyword evidence="4" id="KW-0969">Cilium</keyword>
<evidence type="ECO:0000256" key="3">
    <source>
        <dbReference type="SAM" id="MobiDB-lite"/>
    </source>
</evidence>
<keyword evidence="4" id="KW-0966">Cell projection</keyword>
<comment type="caution">
    <text evidence="4">The sequence shown here is derived from an EMBL/GenBank/DDBJ whole genome shotgun (WGS) entry which is preliminary data.</text>
</comment>
<dbReference type="Pfam" id="PF03963">
    <property type="entry name" value="FlgD"/>
    <property type="match status" value="1"/>
</dbReference>
<protein>
    <submittedName>
        <fullName evidence="4">Flagellar hook capping FlgD N-terminal domain-containing protein</fullName>
    </submittedName>
</protein>